<feature type="domain" description="Peptidase S74" evidence="1">
    <location>
        <begin position="544"/>
        <end position="641"/>
    </location>
</feature>
<dbReference type="RefSeq" id="WP_345766337.1">
    <property type="nucleotide sequence ID" value="NZ_CP154834.1"/>
</dbReference>
<dbReference type="PROSITE" id="PS51688">
    <property type="entry name" value="ICA"/>
    <property type="match status" value="1"/>
</dbReference>
<reference evidence="2 3" key="1">
    <citation type="submission" date="2024-04" db="EMBL/GenBank/DDBJ databases">
        <title>Genome sequencing and assembly of rice foliar adapted Chryseobacterium endophyticum OsEnb-ALM-A6.</title>
        <authorList>
            <person name="Kumar S."/>
            <person name="Javed M."/>
            <person name="Chouhan V."/>
            <person name="Charishma K."/>
            <person name="Patel A."/>
            <person name="Kumar M."/>
            <person name="Sahu K.P."/>
            <person name="Kumar A."/>
        </authorList>
    </citation>
    <scope>NUCLEOTIDE SEQUENCE [LARGE SCALE GENOMIC DNA]</scope>
    <source>
        <strain evidence="2 3">OsEnb-ALM-A6</strain>
    </source>
</reference>
<organism evidence="2 3">
    <name type="scientific">Chryseobacterium endophyticum</name>
    <dbReference type="NCBI Taxonomy" id="1854762"/>
    <lineage>
        <taxon>Bacteria</taxon>
        <taxon>Pseudomonadati</taxon>
        <taxon>Bacteroidota</taxon>
        <taxon>Flavobacteriia</taxon>
        <taxon>Flavobacteriales</taxon>
        <taxon>Weeksellaceae</taxon>
        <taxon>Chryseobacterium group</taxon>
        <taxon>Chryseobacterium</taxon>
    </lineage>
</organism>
<name>A0AAU6WMS2_9FLAO</name>
<dbReference type="Proteomes" id="UP001463665">
    <property type="component" value="Chromosome"/>
</dbReference>
<dbReference type="InterPro" id="IPR007001">
    <property type="entry name" value="Shufflon_N"/>
</dbReference>
<accession>A0AAU6WMS2</accession>
<dbReference type="Pfam" id="PF04917">
    <property type="entry name" value="Shufflon_N"/>
    <property type="match status" value="1"/>
</dbReference>
<evidence type="ECO:0000313" key="2">
    <source>
        <dbReference type="EMBL" id="XAO74046.1"/>
    </source>
</evidence>
<dbReference type="Gene3D" id="1.10.10.10">
    <property type="entry name" value="Winged helix-like DNA-binding domain superfamily/Winged helix DNA-binding domain"/>
    <property type="match status" value="1"/>
</dbReference>
<protein>
    <submittedName>
        <fullName evidence="2">Tail fiber domain-containing protein</fullName>
    </submittedName>
</protein>
<sequence length="644" mass="68928">MVFAGMQAQIQTNNGVTNGITNSNVLLDGSSGFSTEAGAGPYVGKGVVIPSVDLVNFQFDLSQADGFTFPTYFDGMIVYNNATGNTLTTGNRPSTSLAVTPGFYYFYNPNGASNGNIIGGQWKALGGTATGDNLGNHSATQTLVMNDNQLRLRAANDGNHGLIYNGTIGGPRLWGDTGGALGTVNGTNALTWDNGGNIASPGVIKSGSTGGFIRLLPGDSSHTGYLSTHKADGTQVGYIGYDNNNLLYASTGSHLFQQTIIGEGEVYAGTNKSVHLRGTGSVFWDDYGGGFYMDDNNTIKVAANKNFYTGGTITSGTTGIQGYARLVPGDASHTGYLSTHKADGTQVGYIGFDNNNLLYASTGSHLFQQTIIGEGEVYAGTNKSVHLRGTGSVFWDDYGGGFYMNDNNTIKVVANKNFYTGGTITSGTTGIQGYARLVPGDASHTGYLSTHKADGTQVGYIGFDNNNLLYASTGSHLFQQTIIGEGEVYAGNNKTFHIRGNGSIYWDNYGGGFYMDDNNTIKVNNNKNIYTGGTVYTSRVQGTSDKRFKKDITPIYNATEKLNQLNGYTYTWRDRKEFPGQALGEGKDMGVIAQEVEKVFPDAVMTNKEGYKSVNYNALIPVLIESLKEAHREIKELKEELKKK</sequence>
<dbReference type="InterPro" id="IPR030392">
    <property type="entry name" value="S74_ICA"/>
</dbReference>
<evidence type="ECO:0000259" key="1">
    <source>
        <dbReference type="PROSITE" id="PS51688"/>
    </source>
</evidence>
<keyword evidence="3" id="KW-1185">Reference proteome</keyword>
<proteinExistence type="predicted"/>
<dbReference type="Pfam" id="PF13884">
    <property type="entry name" value="Peptidase_S74"/>
    <property type="match status" value="1"/>
</dbReference>
<gene>
    <name evidence="2" type="ORF">AAFP95_20630</name>
</gene>
<dbReference type="AlphaFoldDB" id="A0AAU6WMS2"/>
<dbReference type="InterPro" id="IPR036388">
    <property type="entry name" value="WH-like_DNA-bd_sf"/>
</dbReference>
<dbReference type="EMBL" id="CP154834">
    <property type="protein sequence ID" value="XAO74046.1"/>
    <property type="molecule type" value="Genomic_DNA"/>
</dbReference>
<evidence type="ECO:0000313" key="3">
    <source>
        <dbReference type="Proteomes" id="UP001463665"/>
    </source>
</evidence>